<dbReference type="Pfam" id="PF00072">
    <property type="entry name" value="Response_reg"/>
    <property type="match status" value="1"/>
</dbReference>
<organism evidence="7 8">
    <name type="scientific">Bradyrhizobium ivorense</name>
    <dbReference type="NCBI Taxonomy" id="2511166"/>
    <lineage>
        <taxon>Bacteria</taxon>
        <taxon>Pseudomonadati</taxon>
        <taxon>Pseudomonadota</taxon>
        <taxon>Alphaproteobacteria</taxon>
        <taxon>Hyphomicrobiales</taxon>
        <taxon>Nitrobacteraceae</taxon>
        <taxon>Bradyrhizobium</taxon>
    </lineage>
</organism>
<evidence type="ECO:0000259" key="5">
    <source>
        <dbReference type="PROSITE" id="PS50109"/>
    </source>
</evidence>
<dbReference type="InterPro" id="IPR011006">
    <property type="entry name" value="CheY-like_superfamily"/>
</dbReference>
<reference evidence="7" key="1">
    <citation type="submission" date="2019-02" db="EMBL/GenBank/DDBJ databases">
        <authorList>
            <person name="Pothier F.J."/>
        </authorList>
    </citation>
    <scope>NUCLEOTIDE SEQUENCE</scope>
    <source>
        <strain evidence="7">CI-1B</strain>
    </source>
</reference>
<dbReference type="SUPFAM" id="SSF52172">
    <property type="entry name" value="CheY-like"/>
    <property type="match status" value="1"/>
</dbReference>
<dbReference type="InterPro" id="IPR036890">
    <property type="entry name" value="HATPase_C_sf"/>
</dbReference>
<dbReference type="PANTHER" id="PTHR43065">
    <property type="entry name" value="SENSOR HISTIDINE KINASE"/>
    <property type="match status" value="1"/>
</dbReference>
<comment type="catalytic activity">
    <reaction evidence="1">
        <text>ATP + protein L-histidine = ADP + protein N-phospho-L-histidine.</text>
        <dbReference type="EC" id="2.7.13.3"/>
    </reaction>
</comment>
<dbReference type="SUPFAM" id="SSF55874">
    <property type="entry name" value="ATPase domain of HSP90 chaperone/DNA topoisomerase II/histidine kinase"/>
    <property type="match status" value="1"/>
</dbReference>
<dbReference type="Gene3D" id="1.10.287.130">
    <property type="match status" value="1"/>
</dbReference>
<dbReference type="SUPFAM" id="SSF47384">
    <property type="entry name" value="Homodimeric domain of signal transducing histidine kinase"/>
    <property type="match status" value="1"/>
</dbReference>
<dbReference type="InterPro" id="IPR003594">
    <property type="entry name" value="HATPase_dom"/>
</dbReference>
<dbReference type="SMART" id="SM00387">
    <property type="entry name" value="HATPase_c"/>
    <property type="match status" value="1"/>
</dbReference>
<dbReference type="PRINTS" id="PR00344">
    <property type="entry name" value="BCTRLSENSOR"/>
</dbReference>
<dbReference type="Pfam" id="PF02518">
    <property type="entry name" value="HATPase_c"/>
    <property type="match status" value="1"/>
</dbReference>
<evidence type="ECO:0000259" key="6">
    <source>
        <dbReference type="PROSITE" id="PS50110"/>
    </source>
</evidence>
<dbReference type="EC" id="2.7.13.3" evidence="2"/>
<dbReference type="OrthoDB" id="9796100at2"/>
<feature type="modified residue" description="4-aspartylphosphate" evidence="4">
    <location>
        <position position="316"/>
    </location>
</feature>
<dbReference type="Gene3D" id="3.40.50.2300">
    <property type="match status" value="1"/>
</dbReference>
<dbReference type="InterPro" id="IPR005467">
    <property type="entry name" value="His_kinase_dom"/>
</dbReference>
<dbReference type="Proteomes" id="UP000328092">
    <property type="component" value="Unassembled WGS sequence"/>
</dbReference>
<evidence type="ECO:0000313" key="8">
    <source>
        <dbReference type="Proteomes" id="UP000328092"/>
    </source>
</evidence>
<dbReference type="PANTHER" id="PTHR43065:SF49">
    <property type="entry name" value="HISTIDINE KINASE"/>
    <property type="match status" value="1"/>
</dbReference>
<dbReference type="InterPro" id="IPR001789">
    <property type="entry name" value="Sig_transdc_resp-reg_receiver"/>
</dbReference>
<dbReference type="SMART" id="SM00448">
    <property type="entry name" value="REC"/>
    <property type="match status" value="1"/>
</dbReference>
<dbReference type="Gene3D" id="3.30.565.10">
    <property type="entry name" value="Histidine kinase-like ATPase, C-terminal domain"/>
    <property type="match status" value="1"/>
</dbReference>
<evidence type="ECO:0000256" key="4">
    <source>
        <dbReference type="PROSITE-ProRule" id="PRU00169"/>
    </source>
</evidence>
<evidence type="ECO:0000256" key="1">
    <source>
        <dbReference type="ARBA" id="ARBA00000085"/>
    </source>
</evidence>
<dbReference type="RefSeq" id="WP_139861569.1">
    <property type="nucleotide sequence ID" value="NZ_CAADFC020000016.1"/>
</dbReference>
<gene>
    <name evidence="7" type="ORF">CI1B_43830</name>
</gene>
<dbReference type="PROSITE" id="PS50110">
    <property type="entry name" value="RESPONSE_REGULATORY"/>
    <property type="match status" value="1"/>
</dbReference>
<keyword evidence="8" id="KW-1185">Reference proteome</keyword>
<feature type="domain" description="Histidine kinase" evidence="5">
    <location>
        <begin position="26"/>
        <end position="246"/>
    </location>
</feature>
<dbReference type="InterPro" id="IPR036097">
    <property type="entry name" value="HisK_dim/P_sf"/>
</dbReference>
<name>A0A508TEG7_9BRAD</name>
<protein>
    <recommendedName>
        <fullName evidence="2">histidine kinase</fullName>
        <ecNumber evidence="2">2.7.13.3</ecNumber>
    </recommendedName>
</protein>
<sequence>MVERERTEVALRQAQKMEAVGQLTGGIAHDFNNLLMAIIGNLELIARRVEDERIQRYVRNAMHGAQRGAKLVGQLLTFSRKQHLAPEPVDVNQLVGTVAEMLSRTLGASIRVDVVTHKNLWPALVDVTQLELMLLNLAINARDAMPDGGLLTIKTNVLHGVPEDLQAELRPGEYVSIAVKDTGTGMPPDVLARAFDPFFTTKEPGKGTGLGLSQVYGFARQSGGAVKIESELGRGTVVRILLPRSTEAVVGHEDRQSGTPRVGAKEHILVVDDDASVLETTRSMLDDLGYQAIAADNLEAALATISHQAVDLAIIDLAMPGVSGLDVGLEVQRRQPGLPVVYCSGYPDLIEETGKRMNGSMLLSKPFSSRELSGKLDAMLHTRTNQ</sequence>
<dbReference type="PROSITE" id="PS50109">
    <property type="entry name" value="HIS_KIN"/>
    <property type="match status" value="1"/>
</dbReference>
<dbReference type="GO" id="GO:0000155">
    <property type="term" value="F:phosphorelay sensor kinase activity"/>
    <property type="evidence" value="ECO:0007669"/>
    <property type="project" value="InterPro"/>
</dbReference>
<accession>A0A508TEG7</accession>
<dbReference type="CDD" id="cd00082">
    <property type="entry name" value="HisKA"/>
    <property type="match status" value="1"/>
</dbReference>
<dbReference type="Pfam" id="PF00512">
    <property type="entry name" value="HisKA"/>
    <property type="match status" value="1"/>
</dbReference>
<evidence type="ECO:0000256" key="3">
    <source>
        <dbReference type="ARBA" id="ARBA00022553"/>
    </source>
</evidence>
<dbReference type="InterPro" id="IPR004358">
    <property type="entry name" value="Sig_transdc_His_kin-like_C"/>
</dbReference>
<keyword evidence="3 4" id="KW-0597">Phosphoprotein</keyword>
<proteinExistence type="predicted"/>
<dbReference type="EMBL" id="CAADFC020000016">
    <property type="protein sequence ID" value="VIO72736.1"/>
    <property type="molecule type" value="Genomic_DNA"/>
</dbReference>
<evidence type="ECO:0000313" key="7">
    <source>
        <dbReference type="EMBL" id="VIO72736.1"/>
    </source>
</evidence>
<dbReference type="SMART" id="SM00388">
    <property type="entry name" value="HisKA"/>
    <property type="match status" value="1"/>
</dbReference>
<dbReference type="InterPro" id="IPR003661">
    <property type="entry name" value="HisK_dim/P_dom"/>
</dbReference>
<dbReference type="AlphaFoldDB" id="A0A508TEG7"/>
<evidence type="ECO:0000256" key="2">
    <source>
        <dbReference type="ARBA" id="ARBA00012438"/>
    </source>
</evidence>
<feature type="domain" description="Response regulatory" evidence="6">
    <location>
        <begin position="267"/>
        <end position="380"/>
    </location>
</feature>
<comment type="caution">
    <text evidence="7">The sequence shown here is derived from an EMBL/GenBank/DDBJ whole genome shotgun (WGS) entry which is preliminary data.</text>
</comment>
<dbReference type="CDD" id="cd00156">
    <property type="entry name" value="REC"/>
    <property type="match status" value="1"/>
</dbReference>